<evidence type="ECO:0000259" key="2">
    <source>
        <dbReference type="Pfam" id="PF01521"/>
    </source>
</evidence>
<dbReference type="InterPro" id="IPR017870">
    <property type="entry name" value="FeS_cluster_insertion_CS"/>
</dbReference>
<feature type="domain" description="Core" evidence="2">
    <location>
        <begin position="36"/>
        <end position="134"/>
    </location>
</feature>
<dbReference type="Proteomes" id="UP001595528">
    <property type="component" value="Unassembled WGS sequence"/>
</dbReference>
<dbReference type="EMBL" id="JBHRTR010000015">
    <property type="protein sequence ID" value="MFC3226660.1"/>
    <property type="molecule type" value="Genomic_DNA"/>
</dbReference>
<comment type="caution">
    <text evidence="3">The sequence shown here is derived from an EMBL/GenBank/DDBJ whole genome shotgun (WGS) entry which is preliminary data.</text>
</comment>
<protein>
    <submittedName>
        <fullName evidence="3">Iron-sulfur cluster insertion protein ErpA</fullName>
    </submittedName>
</protein>
<dbReference type="NCBIfam" id="TIGR00049">
    <property type="entry name" value="iron-sulfur cluster assembly accessory protein"/>
    <property type="match status" value="1"/>
</dbReference>
<dbReference type="PANTHER" id="PTHR43011:SF1">
    <property type="entry name" value="IRON-SULFUR CLUSTER ASSEMBLY 2 HOMOLOG, MITOCHONDRIAL"/>
    <property type="match status" value="1"/>
</dbReference>
<name>A0ABV7KWD4_9PROT</name>
<reference evidence="4" key="1">
    <citation type="journal article" date="2019" name="Int. J. Syst. Evol. Microbiol.">
        <title>The Global Catalogue of Microorganisms (GCM) 10K type strain sequencing project: providing services to taxonomists for standard genome sequencing and annotation.</title>
        <authorList>
            <consortium name="The Broad Institute Genomics Platform"/>
            <consortium name="The Broad Institute Genome Sequencing Center for Infectious Disease"/>
            <person name="Wu L."/>
            <person name="Ma J."/>
        </authorList>
    </citation>
    <scope>NUCLEOTIDE SEQUENCE [LARGE SCALE GENOMIC DNA]</scope>
    <source>
        <strain evidence="4">KCTC 42964</strain>
    </source>
</reference>
<dbReference type="RefSeq" id="WP_379898734.1">
    <property type="nucleotide sequence ID" value="NZ_JBHRTR010000015.1"/>
</dbReference>
<dbReference type="Pfam" id="PF01521">
    <property type="entry name" value="Fe-S_biosyn"/>
    <property type="match status" value="1"/>
</dbReference>
<sequence>MAEAATQANADGLANADGRANAEGQADAEVQAPLLVTDRAARQVAKIIAAEGDPSAMLRVSVSGGGCSGFQYGFALDTETTPDDLVIDKGDVRVVVDSMSLEFLRGAQVDYVDELIGSAFRITNPNAQSSCGCGTSFAI</sequence>
<keyword evidence="4" id="KW-1185">Reference proteome</keyword>
<accession>A0ABV7KWD4</accession>
<dbReference type="InterPro" id="IPR035903">
    <property type="entry name" value="HesB-like_dom_sf"/>
</dbReference>
<evidence type="ECO:0000313" key="4">
    <source>
        <dbReference type="Proteomes" id="UP001595528"/>
    </source>
</evidence>
<dbReference type="SUPFAM" id="SSF89360">
    <property type="entry name" value="HesB-like domain"/>
    <property type="match status" value="1"/>
</dbReference>
<evidence type="ECO:0000313" key="3">
    <source>
        <dbReference type="EMBL" id="MFC3226660.1"/>
    </source>
</evidence>
<organism evidence="3 4">
    <name type="scientific">Marinibaculum pumilum</name>
    <dbReference type="NCBI Taxonomy" id="1766165"/>
    <lineage>
        <taxon>Bacteria</taxon>
        <taxon>Pseudomonadati</taxon>
        <taxon>Pseudomonadota</taxon>
        <taxon>Alphaproteobacteria</taxon>
        <taxon>Rhodospirillales</taxon>
        <taxon>Rhodospirillaceae</taxon>
        <taxon>Marinibaculum</taxon>
    </lineage>
</organism>
<gene>
    <name evidence="3" type="primary">erpA</name>
    <name evidence="3" type="ORF">ACFOGJ_05420</name>
</gene>
<dbReference type="NCBIfam" id="NF010147">
    <property type="entry name" value="PRK13623.1"/>
    <property type="match status" value="1"/>
</dbReference>
<dbReference type="PROSITE" id="PS01152">
    <property type="entry name" value="HESB"/>
    <property type="match status" value="1"/>
</dbReference>
<feature type="region of interest" description="Disordered" evidence="1">
    <location>
        <begin position="1"/>
        <end position="21"/>
    </location>
</feature>
<dbReference type="Gene3D" id="2.60.300.12">
    <property type="entry name" value="HesB-like domain"/>
    <property type="match status" value="1"/>
</dbReference>
<dbReference type="InterPro" id="IPR000361">
    <property type="entry name" value="ATAP_core_dom"/>
</dbReference>
<evidence type="ECO:0000256" key="1">
    <source>
        <dbReference type="SAM" id="MobiDB-lite"/>
    </source>
</evidence>
<dbReference type="PANTHER" id="PTHR43011">
    <property type="entry name" value="IRON-SULFUR CLUSTER ASSEMBLY 2 HOMOLOG, MITOCHONDRIAL"/>
    <property type="match status" value="1"/>
</dbReference>
<proteinExistence type="predicted"/>
<dbReference type="InterPro" id="IPR016092">
    <property type="entry name" value="ATAP"/>
</dbReference>